<gene>
    <name evidence="2" type="ORF">Vau01_099340</name>
</gene>
<comment type="caution">
    <text evidence="2">The sequence shown here is derived from an EMBL/GenBank/DDBJ whole genome shotgun (WGS) entry which is preliminary data.</text>
</comment>
<dbReference type="RefSeq" id="WP_204008042.1">
    <property type="nucleotide sequence ID" value="NZ_BOPG01000077.1"/>
</dbReference>
<dbReference type="SUPFAM" id="SSF47413">
    <property type="entry name" value="lambda repressor-like DNA-binding domains"/>
    <property type="match status" value="1"/>
</dbReference>
<organism evidence="2 3">
    <name type="scientific">Virgisporangium aurantiacum</name>
    <dbReference type="NCBI Taxonomy" id="175570"/>
    <lineage>
        <taxon>Bacteria</taxon>
        <taxon>Bacillati</taxon>
        <taxon>Actinomycetota</taxon>
        <taxon>Actinomycetes</taxon>
        <taxon>Micromonosporales</taxon>
        <taxon>Micromonosporaceae</taxon>
        <taxon>Virgisporangium</taxon>
    </lineage>
</organism>
<evidence type="ECO:0000313" key="2">
    <source>
        <dbReference type="EMBL" id="GIJ62418.1"/>
    </source>
</evidence>
<evidence type="ECO:0000313" key="3">
    <source>
        <dbReference type="Proteomes" id="UP000612585"/>
    </source>
</evidence>
<protein>
    <recommendedName>
        <fullName evidence="1">HTH cro/C1-type domain-containing protein</fullName>
    </recommendedName>
</protein>
<dbReference type="InterPro" id="IPR001387">
    <property type="entry name" value="Cro/C1-type_HTH"/>
</dbReference>
<accession>A0A8J3ZGK4</accession>
<feature type="domain" description="HTH cro/C1-type" evidence="1">
    <location>
        <begin position="29"/>
        <end position="63"/>
    </location>
</feature>
<keyword evidence="3" id="KW-1185">Reference proteome</keyword>
<dbReference type="Proteomes" id="UP000612585">
    <property type="component" value="Unassembled WGS sequence"/>
</dbReference>
<dbReference type="AlphaFoldDB" id="A0A8J3ZGK4"/>
<dbReference type="GO" id="GO:0003677">
    <property type="term" value="F:DNA binding"/>
    <property type="evidence" value="ECO:0007669"/>
    <property type="project" value="InterPro"/>
</dbReference>
<dbReference type="InterPro" id="IPR011990">
    <property type="entry name" value="TPR-like_helical_dom_sf"/>
</dbReference>
<dbReference type="PROSITE" id="PS50943">
    <property type="entry name" value="HTH_CROC1"/>
    <property type="match status" value="1"/>
</dbReference>
<dbReference type="InterPro" id="IPR010982">
    <property type="entry name" value="Lambda_DNA-bd_dom_sf"/>
</dbReference>
<reference evidence="2" key="1">
    <citation type="submission" date="2021-01" db="EMBL/GenBank/DDBJ databases">
        <title>Whole genome shotgun sequence of Virgisporangium aurantiacum NBRC 16421.</title>
        <authorList>
            <person name="Komaki H."/>
            <person name="Tamura T."/>
        </authorList>
    </citation>
    <scope>NUCLEOTIDE SEQUENCE</scope>
    <source>
        <strain evidence="2">NBRC 16421</strain>
    </source>
</reference>
<dbReference type="EMBL" id="BOPG01000077">
    <property type="protein sequence ID" value="GIJ62418.1"/>
    <property type="molecule type" value="Genomic_DNA"/>
</dbReference>
<dbReference type="Gene3D" id="1.25.40.10">
    <property type="entry name" value="Tetratricopeptide repeat domain"/>
    <property type="match status" value="1"/>
</dbReference>
<evidence type="ECO:0000259" key="1">
    <source>
        <dbReference type="PROSITE" id="PS50943"/>
    </source>
</evidence>
<dbReference type="SUPFAM" id="SSF48452">
    <property type="entry name" value="TPR-like"/>
    <property type="match status" value="1"/>
</dbReference>
<dbReference type="CDD" id="cd00093">
    <property type="entry name" value="HTH_XRE"/>
    <property type="match status" value="1"/>
</dbReference>
<proteinExistence type="predicted"/>
<name>A0A8J3ZGK4_9ACTN</name>
<sequence length="431" mass="47057">MGYLVAAYRRHPHHGIPISQEIVGHWAQVSQGQISKMETGKPERHIDRLRFWAKLLGVPTDLLWFAGSTTAGVTDLPSLRAAQEGSPVPQVETLFGETIVVGAGRERAEESLVQLVSVLDPRGVSSSVLTAAELACERIDLDFARTPPDEILATTQTLMRNVSTHLRQPQTLRDHERLVRLAARLSGLRAWACFDIDDHRGAERWYEVAVSAAHDAKAWGLGAWLLGAQSLIPWHRRDLGRAAELIDRGVYFAGHGSDATTRAWLHALRARAYAAMGNRDGFESSYAMAEESAEGSSERDRRHGMDFAQGILDLRYYCGTSRLLLKQSQEAVPELAGSLDALPESHTKARAVLTLFLADAAAQLGDPAKAVHLTQHALASTIRQPIVPILQQSRRIRRLVHLQDPGAGTALNEAVQSFSAALAAVAAKAKS</sequence>